<dbReference type="Gene3D" id="1.20.144.10">
    <property type="entry name" value="Phosphatidic acid phosphatase type 2/haloperoxidase"/>
    <property type="match status" value="1"/>
</dbReference>
<dbReference type="InterPro" id="IPR036938">
    <property type="entry name" value="PAP2/HPO_sf"/>
</dbReference>
<gene>
    <name evidence="3" type="primary">ybjG</name>
    <name evidence="3" type="ORF">BWY43_00823</name>
</gene>
<dbReference type="Pfam" id="PF01569">
    <property type="entry name" value="PAP2"/>
    <property type="match status" value="1"/>
</dbReference>
<comment type="caution">
    <text evidence="3">The sequence shown here is derived from an EMBL/GenBank/DDBJ whole genome shotgun (WGS) entry which is preliminary data.</text>
</comment>
<evidence type="ECO:0000313" key="3">
    <source>
        <dbReference type="EMBL" id="OQA51783.1"/>
    </source>
</evidence>
<sequence>MNILQIDQSILRFVNSFFVGQSPFVDGIVKFFAVYLVYLLPILLIFIWFKFRKRRKEIFLSFLGTIFSWFVITKWLVPNFIWFRPRPDLSVLGGQELLFHRPDYSFPSDHATALFALTFGFYLLGWKRGANWFLLYALLITFFRVVAGVHFPLDIIGGAISGALGALLIYTFRATATKYLFMPVEKIFKRFRI</sequence>
<reference evidence="3" key="1">
    <citation type="submission" date="2017-02" db="EMBL/GenBank/DDBJ databases">
        <title>Delving into the versatile metabolic prowess of the omnipresent phylum Bacteroidetes.</title>
        <authorList>
            <person name="Nobu M.K."/>
            <person name="Mei R."/>
            <person name="Narihiro T."/>
            <person name="Kuroda K."/>
            <person name="Liu W.-T."/>
        </authorList>
    </citation>
    <scope>NUCLEOTIDE SEQUENCE</scope>
    <source>
        <strain evidence="3">ADurb.Bin280</strain>
    </source>
</reference>
<organism evidence="3">
    <name type="scientific">candidate division WS2 bacterium ADurb.Bin280</name>
    <dbReference type="NCBI Taxonomy" id="1852829"/>
    <lineage>
        <taxon>Bacteria</taxon>
        <taxon>candidate division WS2</taxon>
    </lineage>
</organism>
<keyword evidence="1" id="KW-0812">Transmembrane</keyword>
<feature type="transmembrane region" description="Helical" evidence="1">
    <location>
        <begin position="133"/>
        <end position="153"/>
    </location>
</feature>
<evidence type="ECO:0000256" key="1">
    <source>
        <dbReference type="SAM" id="Phobius"/>
    </source>
</evidence>
<dbReference type="SMART" id="SM00014">
    <property type="entry name" value="acidPPc"/>
    <property type="match status" value="1"/>
</dbReference>
<dbReference type="AlphaFoldDB" id="A0A1V5SC01"/>
<dbReference type="PANTHER" id="PTHR14969">
    <property type="entry name" value="SPHINGOSINE-1-PHOSPHATE PHOSPHOHYDROLASE"/>
    <property type="match status" value="1"/>
</dbReference>
<keyword evidence="3" id="KW-0378">Hydrolase</keyword>
<dbReference type="EC" id="3.6.1.27" evidence="3"/>
<dbReference type="SUPFAM" id="SSF48317">
    <property type="entry name" value="Acid phosphatase/Vanadium-dependent haloperoxidase"/>
    <property type="match status" value="1"/>
</dbReference>
<evidence type="ECO:0000259" key="2">
    <source>
        <dbReference type="SMART" id="SM00014"/>
    </source>
</evidence>
<dbReference type="InterPro" id="IPR000326">
    <property type="entry name" value="PAP2/HPO"/>
</dbReference>
<dbReference type="GO" id="GO:0050380">
    <property type="term" value="F:undecaprenyl-diphosphatase activity"/>
    <property type="evidence" value="ECO:0007669"/>
    <property type="project" value="UniProtKB-EC"/>
</dbReference>
<dbReference type="EMBL" id="MWBO01000064">
    <property type="protein sequence ID" value="OQA51783.1"/>
    <property type="molecule type" value="Genomic_DNA"/>
</dbReference>
<keyword evidence="1" id="KW-0472">Membrane</keyword>
<dbReference type="Proteomes" id="UP000485367">
    <property type="component" value="Unassembled WGS sequence"/>
</dbReference>
<protein>
    <submittedName>
        <fullName evidence="3">Putative undecaprenyl-diphosphatase YbjG</fullName>
        <ecNumber evidence="3">3.6.1.27</ecNumber>
    </submittedName>
</protein>
<dbReference type="PANTHER" id="PTHR14969:SF13">
    <property type="entry name" value="AT30094P"/>
    <property type="match status" value="1"/>
</dbReference>
<keyword evidence="1" id="KW-1133">Transmembrane helix</keyword>
<feature type="transmembrane region" description="Helical" evidence="1">
    <location>
        <begin position="58"/>
        <end position="77"/>
    </location>
</feature>
<proteinExistence type="predicted"/>
<accession>A0A1V5SC01</accession>
<feature type="domain" description="Phosphatidic acid phosphatase type 2/haloperoxidase" evidence="2">
    <location>
        <begin position="58"/>
        <end position="170"/>
    </location>
</feature>
<feature type="transmembrane region" description="Helical" evidence="1">
    <location>
        <begin position="110"/>
        <end position="126"/>
    </location>
</feature>
<name>A0A1V5SC01_9BACT</name>
<feature type="transmembrane region" description="Helical" evidence="1">
    <location>
        <begin position="159"/>
        <end position="181"/>
    </location>
</feature>
<feature type="transmembrane region" description="Helical" evidence="1">
    <location>
        <begin position="32"/>
        <end position="51"/>
    </location>
</feature>